<gene>
    <name evidence="2" type="ORF">EJV47_09905</name>
</gene>
<feature type="signal peptide" evidence="1">
    <location>
        <begin position="1"/>
        <end position="23"/>
    </location>
</feature>
<dbReference type="RefSeq" id="WP_126692982.1">
    <property type="nucleotide sequence ID" value="NZ_RXOF01000004.1"/>
</dbReference>
<protein>
    <submittedName>
        <fullName evidence="2">Uncharacterized protein</fullName>
    </submittedName>
</protein>
<accession>A0A3S0HPJ3</accession>
<feature type="chain" id="PRO_5018731833" evidence="1">
    <location>
        <begin position="24"/>
        <end position="143"/>
    </location>
</feature>
<comment type="caution">
    <text evidence="2">The sequence shown here is derived from an EMBL/GenBank/DDBJ whole genome shotgun (WGS) entry which is preliminary data.</text>
</comment>
<organism evidence="2 3">
    <name type="scientific">Hymenobacter gummosus</name>
    <dbReference type="NCBI Taxonomy" id="1776032"/>
    <lineage>
        <taxon>Bacteria</taxon>
        <taxon>Pseudomonadati</taxon>
        <taxon>Bacteroidota</taxon>
        <taxon>Cytophagia</taxon>
        <taxon>Cytophagales</taxon>
        <taxon>Hymenobacteraceae</taxon>
        <taxon>Hymenobacter</taxon>
    </lineage>
</organism>
<evidence type="ECO:0000256" key="1">
    <source>
        <dbReference type="SAM" id="SignalP"/>
    </source>
</evidence>
<keyword evidence="1" id="KW-0732">Signal</keyword>
<evidence type="ECO:0000313" key="3">
    <source>
        <dbReference type="Proteomes" id="UP000282184"/>
    </source>
</evidence>
<name>A0A3S0HPJ3_9BACT</name>
<dbReference type="OrthoDB" id="884784at2"/>
<dbReference type="EMBL" id="RXOF01000004">
    <property type="protein sequence ID" value="RTQ50917.1"/>
    <property type="molecule type" value="Genomic_DNA"/>
</dbReference>
<dbReference type="AlphaFoldDB" id="A0A3S0HPJ3"/>
<reference evidence="2 3" key="1">
    <citation type="submission" date="2018-12" db="EMBL/GenBank/DDBJ databases">
        <title>Hymenobacter gummosus sp. nov., isolated from a spring.</title>
        <authorList>
            <person name="Nie L."/>
        </authorList>
    </citation>
    <scope>NUCLEOTIDE SEQUENCE [LARGE SCALE GENOMIC DNA]</scope>
    <source>
        <strain evidence="2 3">KCTC 52166</strain>
    </source>
</reference>
<sequence>MVISPRKLLLMAALLLPAAVGYAQDTPVLPAVPQPAPDPTLLNPATDSAQAVRNLFRRRRNGGTAYTSVGGLVLATGVLAGPFSLEPPASVAISAPFLAVGIGKLVRFGHKRENAIIKQYQAGKPLPANIRRRLRAELFAPAR</sequence>
<evidence type="ECO:0000313" key="2">
    <source>
        <dbReference type="EMBL" id="RTQ50917.1"/>
    </source>
</evidence>
<proteinExistence type="predicted"/>
<dbReference type="Proteomes" id="UP000282184">
    <property type="component" value="Unassembled WGS sequence"/>
</dbReference>
<keyword evidence="3" id="KW-1185">Reference proteome</keyword>